<evidence type="ECO:0000313" key="2">
    <source>
        <dbReference type="Proteomes" id="UP000076858"/>
    </source>
</evidence>
<dbReference type="AlphaFoldDB" id="A0A164S8Y8"/>
<proteinExistence type="predicted"/>
<dbReference type="EMBL" id="LRGB01002076">
    <property type="protein sequence ID" value="KZS09375.1"/>
    <property type="molecule type" value="Genomic_DNA"/>
</dbReference>
<comment type="caution">
    <text evidence="1">The sequence shown here is derived from an EMBL/GenBank/DDBJ whole genome shotgun (WGS) entry which is preliminary data.</text>
</comment>
<dbReference type="Proteomes" id="UP000076858">
    <property type="component" value="Unassembled WGS sequence"/>
</dbReference>
<protein>
    <submittedName>
        <fullName evidence="1">Uncharacterized protein</fullName>
    </submittedName>
</protein>
<keyword evidence="2" id="KW-1185">Reference proteome</keyword>
<sequence>MKEVTSIEVCPSFSFPCGDNNNNTWRNPLLFAPVSFGLGHSFILAIVLGNCTSEKTRMEISRRSVVITYQNHLLQLYIRSEVERRAIVEKNQVAANVKANKKCHVITTWSMTDFN</sequence>
<gene>
    <name evidence="1" type="ORF">APZ42_026464</name>
</gene>
<evidence type="ECO:0000313" key="1">
    <source>
        <dbReference type="EMBL" id="KZS09375.1"/>
    </source>
</evidence>
<organism evidence="1 2">
    <name type="scientific">Daphnia magna</name>
    <dbReference type="NCBI Taxonomy" id="35525"/>
    <lineage>
        <taxon>Eukaryota</taxon>
        <taxon>Metazoa</taxon>
        <taxon>Ecdysozoa</taxon>
        <taxon>Arthropoda</taxon>
        <taxon>Crustacea</taxon>
        <taxon>Branchiopoda</taxon>
        <taxon>Diplostraca</taxon>
        <taxon>Cladocera</taxon>
        <taxon>Anomopoda</taxon>
        <taxon>Daphniidae</taxon>
        <taxon>Daphnia</taxon>
    </lineage>
</organism>
<name>A0A164S8Y8_9CRUS</name>
<accession>A0A164S8Y8</accession>
<reference evidence="1 2" key="1">
    <citation type="submission" date="2016-03" db="EMBL/GenBank/DDBJ databases">
        <title>EvidentialGene: Evidence-directed Construction of Genes on Genomes.</title>
        <authorList>
            <person name="Gilbert D.G."/>
            <person name="Choi J.-H."/>
            <person name="Mockaitis K."/>
            <person name="Colbourne J."/>
            <person name="Pfrender M."/>
        </authorList>
    </citation>
    <scope>NUCLEOTIDE SEQUENCE [LARGE SCALE GENOMIC DNA]</scope>
    <source>
        <strain evidence="1 2">Xinb3</strain>
        <tissue evidence="1">Complete organism</tissue>
    </source>
</reference>